<dbReference type="PANTHER" id="PTHR47592:SF27">
    <property type="entry name" value="OS08G0421700 PROTEIN"/>
    <property type="match status" value="1"/>
</dbReference>
<gene>
    <name evidence="3" type="ORF">E6C27_scaffold379G00210</name>
</gene>
<dbReference type="EMBL" id="SSTE01019034">
    <property type="protein sequence ID" value="KAA0037117.1"/>
    <property type="molecule type" value="Genomic_DNA"/>
</dbReference>
<proteinExistence type="predicted"/>
<sequence>MDMDEMTYSTILLYLSDEVVRLVDEATTTGELWKKLESLYLTKSLPDKLYLKEKFFGYKMDQSKGLEENLDEFQKIVVDLTNIGEKMSNENQTSKEASSSKHAAETSEANVTDGYDSVEKSDGRKLLLGDNGVCDVKGTGSVQIATHDGMIIMLANVRYVPELKRNLISLGELDRSGYTIKFGNGVMKVTKGSLVKLRGALRNDLYVLEGTVVLSSAAMTL</sequence>
<organism evidence="3 4">
    <name type="scientific">Cucumis melo var. makuwa</name>
    <name type="common">Oriental melon</name>
    <dbReference type="NCBI Taxonomy" id="1194695"/>
    <lineage>
        <taxon>Eukaryota</taxon>
        <taxon>Viridiplantae</taxon>
        <taxon>Streptophyta</taxon>
        <taxon>Embryophyta</taxon>
        <taxon>Tracheophyta</taxon>
        <taxon>Spermatophyta</taxon>
        <taxon>Magnoliopsida</taxon>
        <taxon>eudicotyledons</taxon>
        <taxon>Gunneridae</taxon>
        <taxon>Pentapetalae</taxon>
        <taxon>rosids</taxon>
        <taxon>fabids</taxon>
        <taxon>Cucurbitales</taxon>
        <taxon>Cucurbitaceae</taxon>
        <taxon>Benincaseae</taxon>
        <taxon>Cucumis</taxon>
    </lineage>
</organism>
<protein>
    <submittedName>
        <fullName evidence="3">AP-1 complex subunit mu-2-like</fullName>
    </submittedName>
</protein>
<dbReference type="Pfam" id="PF14223">
    <property type="entry name" value="Retrotran_gag_2"/>
    <property type="match status" value="1"/>
</dbReference>
<evidence type="ECO:0000313" key="3">
    <source>
        <dbReference type="EMBL" id="KAA0037117.1"/>
    </source>
</evidence>
<dbReference type="OrthoDB" id="10682717at2759"/>
<reference evidence="3 4" key="1">
    <citation type="submission" date="2019-08" db="EMBL/GenBank/DDBJ databases">
        <title>Draft genome sequences of two oriental melons (Cucumis melo L. var makuwa).</title>
        <authorList>
            <person name="Kwon S.-Y."/>
        </authorList>
    </citation>
    <scope>NUCLEOTIDE SEQUENCE [LARGE SCALE GENOMIC DNA]</scope>
    <source>
        <strain evidence="4">cv. SW 3</strain>
        <tissue evidence="3">Leaf</tissue>
    </source>
</reference>
<feature type="domain" description="Retrovirus-related Pol polyprotein from transposon TNT 1-94-like beta-barrel" evidence="2">
    <location>
        <begin position="117"/>
        <end position="178"/>
    </location>
</feature>
<evidence type="ECO:0000256" key="1">
    <source>
        <dbReference type="SAM" id="MobiDB-lite"/>
    </source>
</evidence>
<accession>A0A5A7T6D2</accession>
<dbReference type="PANTHER" id="PTHR47592">
    <property type="entry name" value="PBF68 PROTEIN"/>
    <property type="match status" value="1"/>
</dbReference>
<name>A0A5A7T6D2_CUCMM</name>
<comment type="caution">
    <text evidence="3">The sequence shown here is derived from an EMBL/GenBank/DDBJ whole genome shotgun (WGS) entry which is preliminary data.</text>
</comment>
<dbReference type="Proteomes" id="UP000321393">
    <property type="component" value="Unassembled WGS sequence"/>
</dbReference>
<dbReference type="Pfam" id="PF22936">
    <property type="entry name" value="Pol_BBD"/>
    <property type="match status" value="1"/>
</dbReference>
<feature type="region of interest" description="Disordered" evidence="1">
    <location>
        <begin position="87"/>
        <end position="118"/>
    </location>
</feature>
<evidence type="ECO:0000313" key="4">
    <source>
        <dbReference type="Proteomes" id="UP000321393"/>
    </source>
</evidence>
<evidence type="ECO:0000259" key="2">
    <source>
        <dbReference type="Pfam" id="PF22936"/>
    </source>
</evidence>
<dbReference type="InterPro" id="IPR054722">
    <property type="entry name" value="PolX-like_BBD"/>
</dbReference>
<dbReference type="AlphaFoldDB" id="A0A5A7T6D2"/>